<dbReference type="PANTHER" id="PTHR23244">
    <property type="entry name" value="KELCH REPEAT DOMAIN"/>
    <property type="match status" value="1"/>
</dbReference>
<evidence type="ECO:0000313" key="4">
    <source>
        <dbReference type="EMBL" id="KAF0979045.1"/>
    </source>
</evidence>
<proteinExistence type="predicted"/>
<keyword evidence="2" id="KW-0677">Repeat</keyword>
<dbReference type="Pfam" id="PF24981">
    <property type="entry name" value="Beta-prop_ATRN-LZTR1"/>
    <property type="match status" value="1"/>
</dbReference>
<dbReference type="InterPro" id="IPR011043">
    <property type="entry name" value="Gal_Oxase/kelch_b-propeller"/>
</dbReference>
<protein>
    <recommendedName>
        <fullName evidence="3">Attractin/MKLN-like beta-propeller domain-containing protein</fullName>
    </recommendedName>
</protein>
<keyword evidence="5" id="KW-1185">Reference proteome</keyword>
<accession>A0A6A5C0J8</accession>
<dbReference type="OrthoDB" id="263283at2759"/>
<reference evidence="4 5" key="1">
    <citation type="journal article" date="2019" name="Sci. Rep.">
        <title>Nanopore sequencing improves the draft genome of the human pathogenic amoeba Naegleria fowleri.</title>
        <authorList>
            <person name="Liechti N."/>
            <person name="Schurch N."/>
            <person name="Bruggmann R."/>
            <person name="Wittwer M."/>
        </authorList>
    </citation>
    <scope>NUCLEOTIDE SEQUENCE [LARGE SCALE GENOMIC DNA]</scope>
    <source>
        <strain evidence="4 5">ATCC 30894</strain>
    </source>
</reference>
<name>A0A6A5C0J8_NAEFO</name>
<evidence type="ECO:0000256" key="1">
    <source>
        <dbReference type="ARBA" id="ARBA00022441"/>
    </source>
</evidence>
<dbReference type="InterPro" id="IPR015915">
    <property type="entry name" value="Kelch-typ_b-propeller"/>
</dbReference>
<feature type="domain" description="Attractin/MKLN-like beta-propeller" evidence="3">
    <location>
        <begin position="184"/>
        <end position="337"/>
    </location>
</feature>
<dbReference type="OMA" id="GTCHTRD"/>
<dbReference type="VEuPathDB" id="AmoebaDB:FDP41_002115"/>
<gene>
    <name evidence="4" type="ORF">FDP41_002115</name>
</gene>
<organism evidence="4 5">
    <name type="scientific">Naegleria fowleri</name>
    <name type="common">Brain eating amoeba</name>
    <dbReference type="NCBI Taxonomy" id="5763"/>
    <lineage>
        <taxon>Eukaryota</taxon>
        <taxon>Discoba</taxon>
        <taxon>Heterolobosea</taxon>
        <taxon>Tetramitia</taxon>
        <taxon>Eutetramitia</taxon>
        <taxon>Vahlkampfiidae</taxon>
        <taxon>Naegleria</taxon>
    </lineage>
</organism>
<dbReference type="SUPFAM" id="SSF50965">
    <property type="entry name" value="Galactose oxidase, central domain"/>
    <property type="match status" value="1"/>
</dbReference>
<dbReference type="Proteomes" id="UP000444721">
    <property type="component" value="Unassembled WGS sequence"/>
</dbReference>
<keyword evidence="1" id="KW-0880">Kelch repeat</keyword>
<dbReference type="GeneID" id="68109333"/>
<evidence type="ECO:0000256" key="2">
    <source>
        <dbReference type="ARBA" id="ARBA00022737"/>
    </source>
</evidence>
<dbReference type="EMBL" id="VFQX01000028">
    <property type="protein sequence ID" value="KAF0979045.1"/>
    <property type="molecule type" value="Genomic_DNA"/>
</dbReference>
<sequence>MNHPPTPTSFVHSSLNDFVNDEHDHPRINIPETNELYQPVFYPSTHHHQKRRDHVASSSMMKPHADFYVDQVKQILVEGSSINRAKSKTLVEYSDPTSEGFWDKSHTFQFSYDNYLYIFLGAHAWHHYYRSIKDDCLFRISLFDIDNLYEGIDSIAVEEIATKGNSPIGGRIFPAVYFDEELLEVFMHGGLKQGRNLTNEFFSLNMKTLEWKQYEPINRSGSHVFAFLEGHTIIKRGKDEYYSYGGHGGNLIFTNSFYRINRLGDNTIHFTNMKEENMIGYEQVTFPVAYHQAVYFKKHDVMVVIGGKMRSGENAPLSNDLLFYYFKTKTWMILETHVRPSRDPCPLLKDRKIPPNHLKILNRTPWIKTDKIRSHCAVQLSDSKLLYYGGTCHTRDHPEDFPHEIFVFDMDELSWEIDESLSCYDPEVEYLVNTKYSKSLSEEACLEGMNNMFGTAINQNNISTTLSNNKSNSSYELNEQEFDEVFVGRNYFSMSYDRKRNKVYIFGGSICSRTGHTRQWESSSLVVFNCNLRPSMSKLFPNTSKILHSAEEGGAFTDIFIHTLSH</sequence>
<dbReference type="RefSeq" id="XP_044563758.1">
    <property type="nucleotide sequence ID" value="XM_044705275.1"/>
</dbReference>
<dbReference type="AlphaFoldDB" id="A0A6A5C0J8"/>
<dbReference type="Gene3D" id="2.120.10.80">
    <property type="entry name" value="Kelch-type beta propeller"/>
    <property type="match status" value="1"/>
</dbReference>
<dbReference type="VEuPathDB" id="AmoebaDB:NF0103860"/>
<dbReference type="InterPro" id="IPR056737">
    <property type="entry name" value="Beta-prop_ATRN-MKLN-like"/>
</dbReference>
<dbReference type="VEuPathDB" id="AmoebaDB:NfTy_034490"/>
<evidence type="ECO:0000313" key="5">
    <source>
        <dbReference type="Proteomes" id="UP000444721"/>
    </source>
</evidence>
<comment type="caution">
    <text evidence="4">The sequence shown here is derived from an EMBL/GenBank/DDBJ whole genome shotgun (WGS) entry which is preliminary data.</text>
</comment>
<evidence type="ECO:0000259" key="3">
    <source>
        <dbReference type="Pfam" id="PF24981"/>
    </source>
</evidence>